<comment type="similarity">
    <text evidence="1 6">Belongs to the pseudouridine synthase RsuA family.</text>
</comment>
<comment type="catalytic activity">
    <reaction evidence="3">
        <text>uridine(35) in tRNA(Tyr) = pseudouridine(35) in tRNA(Tyr)</text>
        <dbReference type="Rhea" id="RHEA:60556"/>
        <dbReference type="Rhea" id="RHEA-COMP:15607"/>
        <dbReference type="Rhea" id="RHEA-COMP:15608"/>
        <dbReference type="ChEBI" id="CHEBI:65314"/>
        <dbReference type="ChEBI" id="CHEBI:65315"/>
    </reaction>
</comment>
<keyword evidence="2 6" id="KW-0413">Isomerase</keyword>
<dbReference type="GO" id="GO:0000455">
    <property type="term" value="P:enzyme-directed rRNA pseudouridine synthesis"/>
    <property type="evidence" value="ECO:0007669"/>
    <property type="project" value="UniProtKB-ARBA"/>
</dbReference>
<dbReference type="InterPro" id="IPR018496">
    <property type="entry name" value="PsdUridine_synth_RsuA/RluB_CS"/>
</dbReference>
<evidence type="ECO:0000256" key="7">
    <source>
        <dbReference type="SAM" id="MobiDB-lite"/>
    </source>
</evidence>
<proteinExistence type="inferred from homology"/>
<dbReference type="PANTHER" id="PTHR47683">
    <property type="entry name" value="PSEUDOURIDINE SYNTHASE FAMILY PROTEIN-RELATED"/>
    <property type="match status" value="1"/>
</dbReference>
<dbReference type="SUPFAM" id="SSF55120">
    <property type="entry name" value="Pseudouridine synthase"/>
    <property type="match status" value="1"/>
</dbReference>
<dbReference type="KEGG" id="cfon:HZU75_15670"/>
<evidence type="ECO:0000256" key="4">
    <source>
        <dbReference type="ARBA" id="ARBA00036535"/>
    </source>
</evidence>
<feature type="domain" description="RNA-binding S4" evidence="8">
    <location>
        <begin position="37"/>
        <end position="102"/>
    </location>
</feature>
<dbReference type="InterPro" id="IPR020103">
    <property type="entry name" value="PsdUridine_synth_cat_dom_sf"/>
</dbReference>
<dbReference type="InterPro" id="IPR002942">
    <property type="entry name" value="S4_RNA-bd"/>
</dbReference>
<organism evidence="9 10">
    <name type="scientific">Chitinibacter fontanus</name>
    <dbReference type="NCBI Taxonomy" id="1737446"/>
    <lineage>
        <taxon>Bacteria</taxon>
        <taxon>Pseudomonadati</taxon>
        <taxon>Pseudomonadota</taxon>
        <taxon>Betaproteobacteria</taxon>
        <taxon>Neisseriales</taxon>
        <taxon>Chitinibacteraceae</taxon>
        <taxon>Chitinibacter</taxon>
    </lineage>
</organism>
<dbReference type="InterPro" id="IPR020094">
    <property type="entry name" value="TruA/RsuA/RluB/E/F_N"/>
</dbReference>
<dbReference type="InterPro" id="IPR036986">
    <property type="entry name" value="S4_RNA-bd_sf"/>
</dbReference>
<dbReference type="Gene3D" id="3.30.70.580">
    <property type="entry name" value="Pseudouridine synthase I, catalytic domain, N-terminal subdomain"/>
    <property type="match status" value="1"/>
</dbReference>
<evidence type="ECO:0000313" key="10">
    <source>
        <dbReference type="Proteomes" id="UP000510822"/>
    </source>
</evidence>
<dbReference type="GO" id="GO:0160138">
    <property type="term" value="F:23S rRNA pseudouridine(2604) synthase activity"/>
    <property type="evidence" value="ECO:0007669"/>
    <property type="project" value="UniProtKB-EC"/>
</dbReference>
<comment type="catalytic activity">
    <reaction evidence="4">
        <text>uridine(2604) in 23S rRNA = pseudouridine(2604) in 23S rRNA</text>
        <dbReference type="Rhea" id="RHEA:38875"/>
        <dbReference type="Rhea" id="RHEA-COMP:10093"/>
        <dbReference type="Rhea" id="RHEA-COMP:10094"/>
        <dbReference type="ChEBI" id="CHEBI:65314"/>
        <dbReference type="ChEBI" id="CHEBI:65315"/>
        <dbReference type="EC" id="5.4.99.21"/>
    </reaction>
</comment>
<dbReference type="Gene3D" id="3.10.290.10">
    <property type="entry name" value="RNA-binding S4 domain"/>
    <property type="match status" value="1"/>
</dbReference>
<name>A0A7D5Z982_9NEIS</name>
<dbReference type="AlphaFoldDB" id="A0A7D5Z982"/>
<dbReference type="PROSITE" id="PS50889">
    <property type="entry name" value="S4"/>
    <property type="match status" value="1"/>
</dbReference>
<dbReference type="InterPro" id="IPR006145">
    <property type="entry name" value="PsdUridine_synth_RsuA/RluA"/>
</dbReference>
<evidence type="ECO:0000256" key="1">
    <source>
        <dbReference type="ARBA" id="ARBA00008348"/>
    </source>
</evidence>
<dbReference type="PROSITE" id="PS01149">
    <property type="entry name" value="PSI_RSU"/>
    <property type="match status" value="1"/>
</dbReference>
<dbReference type="Pfam" id="PF00849">
    <property type="entry name" value="PseudoU_synth_2"/>
    <property type="match status" value="1"/>
</dbReference>
<dbReference type="Gene3D" id="3.30.70.1560">
    <property type="entry name" value="Alpha-L RNA-binding motif"/>
    <property type="match status" value="1"/>
</dbReference>
<dbReference type="Pfam" id="PF01479">
    <property type="entry name" value="S4"/>
    <property type="match status" value="1"/>
</dbReference>
<dbReference type="InterPro" id="IPR042092">
    <property type="entry name" value="PsdUridine_s_RsuA/RluB/E/F_cat"/>
</dbReference>
<dbReference type="CDD" id="cd02870">
    <property type="entry name" value="PseudoU_synth_RsuA_like"/>
    <property type="match status" value="1"/>
</dbReference>
<protein>
    <recommendedName>
        <fullName evidence="6">Pseudouridine synthase</fullName>
        <ecNumber evidence="6">5.4.99.-</ecNumber>
    </recommendedName>
</protein>
<dbReference type="Proteomes" id="UP000510822">
    <property type="component" value="Chromosome"/>
</dbReference>
<dbReference type="SMART" id="SM00363">
    <property type="entry name" value="S4"/>
    <property type="match status" value="1"/>
</dbReference>
<dbReference type="EC" id="5.4.99.-" evidence="6"/>
<dbReference type="InterPro" id="IPR050343">
    <property type="entry name" value="RsuA_PseudoU_synthase"/>
</dbReference>
<sequence>MKKPATPRSATRRTSARAGTTPSLAKNRRSAPPASGVSLARALSKLGHCSRTEGERLVIAGAVTINGKICLDPERRIQLEKDTLSVHGHAVTVPKFIYLMLNKPRGLITSASDDQGRETVFSCFGETPLPHLGPVGRLDKASEGLLLFSNDTRWAARLTDPKTHLDKIYHVQIDQLADPELLASMQRGVIVEDGSRLAAKQVRLLRSGDKNAWLEVTLDEGKNRQIRRLLEAHNINTLRLIRVAIGRLALGELAKGQWRELSTEELNLLN</sequence>
<evidence type="ECO:0000259" key="8">
    <source>
        <dbReference type="SMART" id="SM00363"/>
    </source>
</evidence>
<dbReference type="CDD" id="cd00165">
    <property type="entry name" value="S4"/>
    <property type="match status" value="1"/>
</dbReference>
<gene>
    <name evidence="9" type="ORF">HZU75_15670</name>
</gene>
<dbReference type="NCBIfam" id="TIGR00093">
    <property type="entry name" value="pseudouridine synthase"/>
    <property type="match status" value="1"/>
</dbReference>
<dbReference type="EMBL" id="CP058952">
    <property type="protein sequence ID" value="QLI82843.1"/>
    <property type="molecule type" value="Genomic_DNA"/>
</dbReference>
<reference evidence="9 10" key="1">
    <citation type="journal article" date="2016" name="Int. J. Syst. Evol. Microbiol.">
        <title>Chitinibacter fontanus sp. nov., isolated from a spring.</title>
        <authorList>
            <person name="Sheu S.Y."/>
            <person name="Li Y.S."/>
            <person name="Young C.C."/>
            <person name="Chen W.M."/>
        </authorList>
    </citation>
    <scope>NUCLEOTIDE SEQUENCE [LARGE SCALE GENOMIC DNA]</scope>
    <source>
        <strain evidence="9 10">STM-7</strain>
    </source>
</reference>
<dbReference type="GO" id="GO:0003723">
    <property type="term" value="F:RNA binding"/>
    <property type="evidence" value="ECO:0007669"/>
    <property type="project" value="UniProtKB-KW"/>
</dbReference>
<evidence type="ECO:0000313" key="9">
    <source>
        <dbReference type="EMBL" id="QLI82843.1"/>
    </source>
</evidence>
<dbReference type="SUPFAM" id="SSF55174">
    <property type="entry name" value="Alpha-L RNA-binding motif"/>
    <property type="match status" value="1"/>
</dbReference>
<feature type="region of interest" description="Disordered" evidence="7">
    <location>
        <begin position="1"/>
        <end position="35"/>
    </location>
</feature>
<feature type="compositionally biased region" description="Basic residues" evidence="7">
    <location>
        <begin position="1"/>
        <end position="15"/>
    </location>
</feature>
<evidence type="ECO:0000256" key="6">
    <source>
        <dbReference type="RuleBase" id="RU003887"/>
    </source>
</evidence>
<keyword evidence="5" id="KW-0694">RNA-binding</keyword>
<evidence type="ECO:0000256" key="5">
    <source>
        <dbReference type="PROSITE-ProRule" id="PRU00182"/>
    </source>
</evidence>
<evidence type="ECO:0000256" key="3">
    <source>
        <dbReference type="ARBA" id="ARBA00036390"/>
    </source>
</evidence>
<dbReference type="InterPro" id="IPR000748">
    <property type="entry name" value="PsdUridine_synth_RsuA/RluB/E/F"/>
</dbReference>
<dbReference type="PANTHER" id="PTHR47683:SF2">
    <property type="entry name" value="RNA-BINDING S4 DOMAIN-CONTAINING PROTEIN"/>
    <property type="match status" value="1"/>
</dbReference>
<keyword evidence="10" id="KW-1185">Reference proteome</keyword>
<evidence type="ECO:0000256" key="2">
    <source>
        <dbReference type="ARBA" id="ARBA00023235"/>
    </source>
</evidence>
<accession>A0A7D5Z982</accession>
<dbReference type="RefSeq" id="WP_180306917.1">
    <property type="nucleotide sequence ID" value="NZ_CP058952.1"/>
</dbReference>